<keyword evidence="1" id="KW-1133">Transmembrane helix</keyword>
<accession>A0A5C7AWV4</accession>
<feature type="transmembrane region" description="Helical" evidence="1">
    <location>
        <begin position="70"/>
        <end position="95"/>
    </location>
</feature>
<comment type="caution">
    <text evidence="2">The sequence shown here is derived from an EMBL/GenBank/DDBJ whole genome shotgun (WGS) entry which is preliminary data.</text>
</comment>
<keyword evidence="1" id="KW-0812">Transmembrane</keyword>
<feature type="transmembrane region" description="Helical" evidence="1">
    <location>
        <begin position="350"/>
        <end position="378"/>
    </location>
</feature>
<protein>
    <recommendedName>
        <fullName evidence="4">O-antigen ligase family protein</fullName>
    </recommendedName>
</protein>
<feature type="transmembrane region" description="Helical" evidence="1">
    <location>
        <begin position="211"/>
        <end position="234"/>
    </location>
</feature>
<evidence type="ECO:0000313" key="2">
    <source>
        <dbReference type="EMBL" id="TXE13001.1"/>
    </source>
</evidence>
<feature type="transmembrane region" description="Helical" evidence="1">
    <location>
        <begin position="127"/>
        <end position="145"/>
    </location>
</feature>
<dbReference type="RefSeq" id="WP_147131974.1">
    <property type="nucleotide sequence ID" value="NZ_VOSC01000012.1"/>
</dbReference>
<evidence type="ECO:0008006" key="4">
    <source>
        <dbReference type="Google" id="ProtNLM"/>
    </source>
</evidence>
<gene>
    <name evidence="2" type="ORF">FUA26_04185</name>
</gene>
<dbReference type="OrthoDB" id="1424812at2"/>
<dbReference type="AlphaFoldDB" id="A0A5C7AWV4"/>
<feature type="transmembrane region" description="Helical" evidence="1">
    <location>
        <begin position="317"/>
        <end position="338"/>
    </location>
</feature>
<name>A0A5C7AWV4_9FLAO</name>
<feature type="transmembrane region" description="Helical" evidence="1">
    <location>
        <begin position="180"/>
        <end position="199"/>
    </location>
</feature>
<evidence type="ECO:0000256" key="1">
    <source>
        <dbReference type="SAM" id="Phobius"/>
    </source>
</evidence>
<keyword evidence="1" id="KW-0472">Membrane</keyword>
<dbReference type="Proteomes" id="UP000321790">
    <property type="component" value="Unassembled WGS sequence"/>
</dbReference>
<feature type="transmembrane region" description="Helical" evidence="1">
    <location>
        <begin position="249"/>
        <end position="270"/>
    </location>
</feature>
<feature type="transmembrane region" description="Helical" evidence="1">
    <location>
        <begin position="40"/>
        <end position="58"/>
    </location>
</feature>
<dbReference type="EMBL" id="VOSC01000012">
    <property type="protein sequence ID" value="TXE13001.1"/>
    <property type="molecule type" value="Genomic_DNA"/>
</dbReference>
<organism evidence="2 3">
    <name type="scientific">Seonamhaeicola algicola</name>
    <dbReference type="NCBI Taxonomy" id="1719036"/>
    <lineage>
        <taxon>Bacteria</taxon>
        <taxon>Pseudomonadati</taxon>
        <taxon>Bacteroidota</taxon>
        <taxon>Flavobacteriia</taxon>
        <taxon>Flavobacteriales</taxon>
        <taxon>Flavobacteriaceae</taxon>
    </lineage>
</organism>
<feature type="transmembrane region" description="Helical" evidence="1">
    <location>
        <begin position="101"/>
        <end position="120"/>
    </location>
</feature>
<sequence length="382" mass="44529">MKLSFNKIFFILLVAQIISLQGIITFNIFNYLGKWELKSIIHPLSVFLLFIVIVLYRIKKNSVKITSLDLLLFSYFIICFIVLIFNAANFQAIFISFREVFLIYILIFAYQQITISEYYWDKIIKWLHLFVIANLIFIILTHVLGPEEYMKLLTGKYVWGNDPEYKFKISSFLYFWRSPGLIGSPGNVGYFGLIAYLLFDQDKKHKKKSIFAVILAIAGFVRSVYVVLVVYWFLKFFLTKKNLRKIQSAFPYVLLVFFLIGCFLYTKGLLDLTSFYMRIDHWIYDIPRDFNILFGGKIGEVGGSVRSEGFVATLDNYWLLMLLSVGLVGIVLGVLFIYEKSFKKRHINYALIGFMLAGIFITLSQGMSFLVLFPMLFLNKKN</sequence>
<evidence type="ECO:0000313" key="3">
    <source>
        <dbReference type="Proteomes" id="UP000321790"/>
    </source>
</evidence>
<proteinExistence type="predicted"/>
<keyword evidence="3" id="KW-1185">Reference proteome</keyword>
<reference evidence="3" key="1">
    <citation type="submission" date="2019-08" db="EMBL/GenBank/DDBJ databases">
        <title>Seonamhaeicola sediminis sp. nov., isolated from marine sediment.</title>
        <authorList>
            <person name="Cao W.R."/>
        </authorList>
    </citation>
    <scope>NUCLEOTIDE SEQUENCE [LARGE SCALE GENOMIC DNA]</scope>
    <source>
        <strain evidence="3">Gy8</strain>
    </source>
</reference>
<feature type="transmembrane region" description="Helical" evidence="1">
    <location>
        <begin position="7"/>
        <end position="28"/>
    </location>
</feature>